<organism evidence="3 4">
    <name type="scientific">Pseudolactococcus hodotermopsidis</name>
    <dbReference type="NCBI Taxonomy" id="2709157"/>
    <lineage>
        <taxon>Bacteria</taxon>
        <taxon>Bacillati</taxon>
        <taxon>Bacillota</taxon>
        <taxon>Bacilli</taxon>
        <taxon>Lactobacillales</taxon>
        <taxon>Streptococcaceae</taxon>
        <taxon>Pseudolactococcus</taxon>
    </lineage>
</organism>
<accession>A0A6A0BBW4</accession>
<gene>
    <name evidence="3" type="ORF">Hs30E_13830</name>
</gene>
<dbReference type="Gene3D" id="3.40.50.1820">
    <property type="entry name" value="alpha/beta hydrolase"/>
    <property type="match status" value="1"/>
</dbReference>
<dbReference type="Pfam" id="PF00561">
    <property type="entry name" value="Abhydrolase_1"/>
    <property type="match status" value="1"/>
</dbReference>
<protein>
    <recommendedName>
        <fullName evidence="2">AB hydrolase-1 domain-containing protein</fullName>
    </recommendedName>
</protein>
<dbReference type="PANTHER" id="PTHR43358">
    <property type="entry name" value="ALPHA/BETA-HYDROLASE"/>
    <property type="match status" value="1"/>
</dbReference>
<evidence type="ECO:0000259" key="2">
    <source>
        <dbReference type="Pfam" id="PF00561"/>
    </source>
</evidence>
<comment type="caution">
    <text evidence="3">The sequence shown here is derived from an EMBL/GenBank/DDBJ whole genome shotgun (WGS) entry which is preliminary data.</text>
</comment>
<dbReference type="AlphaFoldDB" id="A0A6A0BBW4"/>
<dbReference type="InterPro" id="IPR052920">
    <property type="entry name" value="DNA-binding_regulatory"/>
</dbReference>
<name>A0A6A0BBW4_9LACT</name>
<dbReference type="EMBL" id="BLLI01000041">
    <property type="protein sequence ID" value="GFH42832.1"/>
    <property type="molecule type" value="Genomic_DNA"/>
</dbReference>
<keyword evidence="1" id="KW-0732">Signal</keyword>
<dbReference type="Proteomes" id="UP000480303">
    <property type="component" value="Unassembled WGS sequence"/>
</dbReference>
<dbReference type="InterPro" id="IPR000073">
    <property type="entry name" value="AB_hydrolase_1"/>
</dbReference>
<dbReference type="PANTHER" id="PTHR43358:SF4">
    <property type="entry name" value="ALPHA_BETA HYDROLASE FOLD-1 DOMAIN-CONTAINING PROTEIN"/>
    <property type="match status" value="1"/>
</dbReference>
<reference evidence="3 4" key="1">
    <citation type="submission" date="2020-02" db="EMBL/GenBank/DDBJ databases">
        <title>Draft genome sequence of Lactococcus sp. Hs30E4-3.</title>
        <authorList>
            <person name="Noda S."/>
            <person name="Yuki M."/>
            <person name="Ohkuma M."/>
        </authorList>
    </citation>
    <scope>NUCLEOTIDE SEQUENCE [LARGE SCALE GENOMIC DNA]</scope>
    <source>
        <strain evidence="3 4">Hs30E4-3</strain>
    </source>
</reference>
<sequence length="324" mass="36330">MAFMLKRVYNKGMKKLLKLSLSTLSTLCLASVSASFYFFHVAQVRGKKAFIDEAETPKSSPLYQDEQDFLKLDKKTLTIENDGLTLKAWYVPAETKTNKTAIIVHGFNGCKEEMMAYGMLFHRLGYHVLMPDNRAHGISDGSLIGYGVTDKRDLIAWTNMLISTNAESEIIYFGLSMGAATVMLSTREHLPKNVKSIIEDCGYTSVWDELSYQAKQMYGLPKFPLLYEVSAISKLRAGFSYDENGASAVKSLENNKLPVLFIHGTADDFVPTEMVNQNFAATKGPRELWLVKGAKHAKSLETDRNGYYAKVADFLAKYGYPNRL</sequence>
<evidence type="ECO:0000313" key="3">
    <source>
        <dbReference type="EMBL" id="GFH42832.1"/>
    </source>
</evidence>
<dbReference type="InterPro" id="IPR029058">
    <property type="entry name" value="AB_hydrolase_fold"/>
</dbReference>
<proteinExistence type="predicted"/>
<feature type="signal peptide" evidence="1">
    <location>
        <begin position="1"/>
        <end position="30"/>
    </location>
</feature>
<dbReference type="SUPFAM" id="SSF53474">
    <property type="entry name" value="alpha/beta-Hydrolases"/>
    <property type="match status" value="1"/>
</dbReference>
<evidence type="ECO:0000313" key="4">
    <source>
        <dbReference type="Proteomes" id="UP000480303"/>
    </source>
</evidence>
<keyword evidence="4" id="KW-1185">Reference proteome</keyword>
<feature type="chain" id="PRO_5038710957" description="AB hydrolase-1 domain-containing protein" evidence="1">
    <location>
        <begin position="31"/>
        <end position="324"/>
    </location>
</feature>
<feature type="domain" description="AB hydrolase-1" evidence="2">
    <location>
        <begin position="102"/>
        <end position="215"/>
    </location>
</feature>
<evidence type="ECO:0000256" key="1">
    <source>
        <dbReference type="SAM" id="SignalP"/>
    </source>
</evidence>